<feature type="region of interest" description="Disordered" evidence="1">
    <location>
        <begin position="516"/>
        <end position="555"/>
    </location>
</feature>
<dbReference type="PANTHER" id="PTHR34502:SF5">
    <property type="entry name" value="DUF6594 DOMAIN-CONTAINING PROTEIN"/>
    <property type="match status" value="1"/>
</dbReference>
<feature type="compositionally biased region" description="Low complexity" evidence="1">
    <location>
        <begin position="148"/>
        <end position="167"/>
    </location>
</feature>
<dbReference type="Pfam" id="PF20237">
    <property type="entry name" value="DUF6594"/>
    <property type="match status" value="1"/>
</dbReference>
<evidence type="ECO:0000313" key="3">
    <source>
        <dbReference type="EMBL" id="KAJ8993051.1"/>
    </source>
</evidence>
<comment type="caution">
    <text evidence="3">The sequence shown here is derived from an EMBL/GenBank/DDBJ whole genome shotgun (WGS) entry which is preliminary data.</text>
</comment>
<proteinExistence type="predicted"/>
<name>A0AAN6EWP0_EXODE</name>
<feature type="compositionally biased region" description="Low complexity" evidence="1">
    <location>
        <begin position="91"/>
        <end position="101"/>
    </location>
</feature>
<feature type="compositionally biased region" description="Polar residues" evidence="1">
    <location>
        <begin position="522"/>
        <end position="532"/>
    </location>
</feature>
<dbReference type="InterPro" id="IPR046529">
    <property type="entry name" value="DUF6594"/>
</dbReference>
<feature type="compositionally biased region" description="Pro residues" evidence="1">
    <location>
        <begin position="335"/>
        <end position="346"/>
    </location>
</feature>
<organism evidence="3 4">
    <name type="scientific">Exophiala dermatitidis</name>
    <name type="common">Black yeast-like fungus</name>
    <name type="synonym">Wangiella dermatitidis</name>
    <dbReference type="NCBI Taxonomy" id="5970"/>
    <lineage>
        <taxon>Eukaryota</taxon>
        <taxon>Fungi</taxon>
        <taxon>Dikarya</taxon>
        <taxon>Ascomycota</taxon>
        <taxon>Pezizomycotina</taxon>
        <taxon>Eurotiomycetes</taxon>
        <taxon>Chaetothyriomycetidae</taxon>
        <taxon>Chaetothyriales</taxon>
        <taxon>Herpotrichiellaceae</taxon>
        <taxon>Exophiala</taxon>
    </lineage>
</organism>
<feature type="domain" description="DUF6594" evidence="2">
    <location>
        <begin position="385"/>
        <end position="514"/>
    </location>
</feature>
<feature type="region of interest" description="Disordered" evidence="1">
    <location>
        <begin position="1"/>
        <end position="20"/>
    </location>
</feature>
<feature type="region of interest" description="Disordered" evidence="1">
    <location>
        <begin position="44"/>
        <end position="377"/>
    </location>
</feature>
<dbReference type="PANTHER" id="PTHR34502">
    <property type="entry name" value="DUF6594 DOMAIN-CONTAINING PROTEIN-RELATED"/>
    <property type="match status" value="1"/>
</dbReference>
<feature type="compositionally biased region" description="Pro residues" evidence="1">
    <location>
        <begin position="246"/>
        <end position="260"/>
    </location>
</feature>
<dbReference type="Proteomes" id="UP001161757">
    <property type="component" value="Unassembled WGS sequence"/>
</dbReference>
<feature type="compositionally biased region" description="Low complexity" evidence="1">
    <location>
        <begin position="186"/>
        <end position="197"/>
    </location>
</feature>
<evidence type="ECO:0000256" key="1">
    <source>
        <dbReference type="SAM" id="MobiDB-lite"/>
    </source>
</evidence>
<feature type="compositionally biased region" description="Polar residues" evidence="1">
    <location>
        <begin position="78"/>
        <end position="90"/>
    </location>
</feature>
<evidence type="ECO:0000313" key="4">
    <source>
        <dbReference type="Proteomes" id="UP001161757"/>
    </source>
</evidence>
<protein>
    <recommendedName>
        <fullName evidence="2">DUF6594 domain-containing protein</fullName>
    </recommendedName>
</protein>
<dbReference type="EMBL" id="JAJGCB010000004">
    <property type="protein sequence ID" value="KAJ8993051.1"/>
    <property type="molecule type" value="Genomic_DNA"/>
</dbReference>
<dbReference type="AlphaFoldDB" id="A0AAN6EWP0"/>
<evidence type="ECO:0000259" key="2">
    <source>
        <dbReference type="Pfam" id="PF20237"/>
    </source>
</evidence>
<accession>A0AAN6EWP0</accession>
<gene>
    <name evidence="3" type="ORF">HRR80_003089</name>
</gene>
<sequence>MATVMAPVELPAGRRSYYHNPLPGPDIHDPNWIPVLDTGALNSTLDRDTPAFPPASFSLFPNQPSPTSSPKPRAGISHNYSKSSLAPESVTSDSTTQTTQDNVDSLPKTGSGDLRQPAKTGPDGSHGRSSSAEGRPGDEKTTADRQTPGGAAPGPSAEGSASSPGEGELTRPSAVFMQHESVQLDASARSSMTSTRRPAVLPPTSKYNRKPVASISASIRPSFVPSLPQTPQDSPRLGPSASVPALPSPRVPPAEPPAPDSPAKVHPTKSTASERRQRALHSHPSDLSLRASRNSSSDDAEVVAQPIPVRPKSRKSMDSRATTPRSTIYDAQVPTPAPTTPLPELPPEARRPPTRENAAQRPTRSPRETPVPTASFSIGPSEHTELASFMAEKNTIVFRRFDDVHVRLLLCLQDEISQLESELLKLEASAAVEDATEKTGQKTRVMRDLRKLVSEYDQMLSTWKTMQANKASETTTKELKQWLQRPGTSSGAGLGISVQQDLLWLENSRDLSSIALNEKGTPVQQQNETSRGGTDIDPDMSRSKTADTGGNGGWKAFFNCAGKRK</sequence>
<reference evidence="3" key="1">
    <citation type="submission" date="2023-01" db="EMBL/GenBank/DDBJ databases">
        <title>Exophiala dermititidis isolated from Cystic Fibrosis Patient.</title>
        <authorList>
            <person name="Kurbessoian T."/>
            <person name="Crocker A."/>
            <person name="Murante D."/>
            <person name="Hogan D.A."/>
            <person name="Stajich J.E."/>
        </authorList>
    </citation>
    <scope>NUCLEOTIDE SEQUENCE</scope>
    <source>
        <strain evidence="3">Ex8</strain>
    </source>
</reference>